<dbReference type="GO" id="GO:0008408">
    <property type="term" value="F:3'-5' exonuclease activity"/>
    <property type="evidence" value="ECO:0007669"/>
    <property type="project" value="UniProtKB-UniRule"/>
</dbReference>
<dbReference type="PANTHER" id="PTHR11070">
    <property type="entry name" value="UVRD / RECB / PCRA DNA HELICASE FAMILY MEMBER"/>
    <property type="match status" value="1"/>
</dbReference>
<dbReference type="GO" id="GO:0033202">
    <property type="term" value="C:DNA helicase complex"/>
    <property type="evidence" value="ECO:0007669"/>
    <property type="project" value="TreeGrafter"/>
</dbReference>
<keyword evidence="2 13" id="KW-0547">Nucleotide-binding</keyword>
<dbReference type="CDD" id="cd18807">
    <property type="entry name" value="SF1_C_UvrD"/>
    <property type="match status" value="1"/>
</dbReference>
<feature type="binding site" evidence="14">
    <location>
        <begin position="32"/>
        <end position="39"/>
    </location>
    <ligand>
        <name>ATP</name>
        <dbReference type="ChEBI" id="CHEBI:30616"/>
    </ligand>
</feature>
<sequence>MAMIPPKTTNDRFTDDQWQAIYQTGDNILVAASAGSGKTTVLVQRIIEKVKNGTNVDELLVVTFTESAAVEMKERIGVAIQEAINTAVNDEQYRHLMRQVTLLPQAHISTIHAFCLKVIQRFFYLIEIDPVFRIVADNIEVEMTKEDVWEQLKEEQYGIAGTTFKQLARAYSNDRSDEGLKTLIFSLYNFSRANPDPTRWINSLGDLYDLTDGLVNSRLYQELLLPQMKTELESAIYSLEMGIHQAGESEHTLKHHDLMMAERDGIIAIQDAVMTSRYQEAYDLIDRMTFERWPSVKKDNPDKELIQDMKRLRDQAKQTTINVKDQFFSRPLDEQEEMIQQTKPFIEEMIRVTLLFTDMYWQKKQTDSALDFNDLEHLTLDILMPLKDGKRQPSEASLYYRQKFEEVLIDEYQDVNQLQESILYGVTRHQPETENLFMVGDVKQSIYAFRLADPGLFLAKYEQFAEKEGGERIILAENFRSRGDVISFTNFIFTQLMDKAVGQMAYDKLAELKQGNLSFPDVSDCKTELLIYLKGKSDEETPAAEDHLQEDVDFEAAIDDKATGEVTMVAQTIKDLIQNKQTIYDKKTKSQRLIGFKDIVLLTPTKKNNLLILETFKEYGIPVILNDSQSFFQRTEITVMLSLLKVVDNPRQDIPLAAVLRSPIVGLNERQLATIRLSQPSGDYYDAVQHFLSDYEEGKLEKTSETMSCYEKVTAFMTQLNRWRDFTKQSNLVQLIWRIYEETNFIDYVGGMASGKQRVANLHALYERAKKYESSNYKGLFQFVRFIERIQDRDQDLAEPTTFSEDEDAVRIMTIHASKGLEFPIVFIMDMSKQFNMQDLRKPYVFSDRYGVGTDFIDVDQRIKYPSLVTYAFANDKKKNLLAEEMRKLYVALTRAEQKLYLVGSYESKEKMWQEWGKADEAAGRLLPDHLRLAANNFMQWVGLSLYRHQLVDPDSEIKTYRGEISQYPVTFDVSFYSADDLLGNIVTVNLDDDIDWDNHIQTTIQQADTVEPELDFKTAVALMAYTYPHEAATQTTSYQSVSEIKRLFEDPDNAQLLQLDVSQQSGRGRYVEPSLQRPNFLQEESQPTQAEIGTAVHYVLQNVVLSESVTAEKLDSLIHQLVSKGTIKENVGKRIDKQLILDFFETALGQRIQEHANLVQQEVPFTMLMKAGQIFEGIAPDSDDNLLIHGIIDGFIEFDDHIILFDFKTDYVGNKQDEIIAKYKGQMIVYREALEQIKQKKVTEAYICLLSANQNILL</sequence>
<dbReference type="GO" id="GO:0000724">
    <property type="term" value="P:double-strand break repair via homologous recombination"/>
    <property type="evidence" value="ECO:0007669"/>
    <property type="project" value="UniProtKB-UniRule"/>
</dbReference>
<keyword evidence="18" id="KW-1185">Reference proteome</keyword>
<dbReference type="SUPFAM" id="SSF52980">
    <property type="entry name" value="Restriction endonuclease-like"/>
    <property type="match status" value="1"/>
</dbReference>
<dbReference type="GO" id="GO:0005524">
    <property type="term" value="F:ATP binding"/>
    <property type="evidence" value="ECO:0007669"/>
    <property type="project" value="UniProtKB-UniRule"/>
</dbReference>
<dbReference type="NCBIfam" id="TIGR02785">
    <property type="entry name" value="addA_Gpos"/>
    <property type="match status" value="1"/>
</dbReference>
<evidence type="ECO:0000256" key="9">
    <source>
        <dbReference type="ARBA" id="ARBA00023204"/>
    </source>
</evidence>
<feature type="domain" description="UvrD-like helicase ATP-binding" evidence="15">
    <location>
        <begin position="11"/>
        <end position="482"/>
    </location>
</feature>
<dbReference type="InterPro" id="IPR000212">
    <property type="entry name" value="DNA_helicase_UvrD/REP"/>
</dbReference>
<keyword evidence="8 13" id="KW-0238">DNA-binding</keyword>
<dbReference type="InterPro" id="IPR011335">
    <property type="entry name" value="Restrct_endonuc-II-like"/>
</dbReference>
<feature type="domain" description="UvrD-like helicase C-terminal" evidence="16">
    <location>
        <begin position="520"/>
        <end position="820"/>
    </location>
</feature>
<keyword evidence="5 13" id="KW-0347">Helicase</keyword>
<gene>
    <name evidence="13 17" type="primary">addA</name>
    <name evidence="17" type="ORF">G7057_11085</name>
</gene>
<dbReference type="HAMAP" id="MF_01451">
    <property type="entry name" value="AddA"/>
    <property type="match status" value="1"/>
</dbReference>
<comment type="similarity">
    <text evidence="13">Belongs to the helicase family. AddA subfamily.</text>
</comment>
<keyword evidence="6 13" id="KW-0269">Exonuclease</keyword>
<dbReference type="PROSITE" id="PS51198">
    <property type="entry name" value="UVRD_HELICASE_ATP_BIND"/>
    <property type="match status" value="1"/>
</dbReference>
<dbReference type="Pfam" id="PF13361">
    <property type="entry name" value="UvrD_C"/>
    <property type="match status" value="1"/>
</dbReference>
<evidence type="ECO:0000256" key="8">
    <source>
        <dbReference type="ARBA" id="ARBA00023125"/>
    </source>
</evidence>
<dbReference type="Proteomes" id="UP000501451">
    <property type="component" value="Chromosome"/>
</dbReference>
<evidence type="ECO:0000256" key="12">
    <source>
        <dbReference type="ARBA" id="ARBA00048988"/>
    </source>
</evidence>
<organism evidence="17 18">
    <name type="scientific">Jeotgalibaca arthritidis</name>
    <dbReference type="NCBI Taxonomy" id="1868794"/>
    <lineage>
        <taxon>Bacteria</taxon>
        <taxon>Bacillati</taxon>
        <taxon>Bacillota</taxon>
        <taxon>Bacilli</taxon>
        <taxon>Lactobacillales</taxon>
        <taxon>Carnobacteriaceae</taxon>
        <taxon>Jeotgalibaca</taxon>
    </lineage>
</organism>
<comment type="catalytic activity">
    <reaction evidence="12 13">
        <text>ATP + H2O = ADP + phosphate + H(+)</text>
        <dbReference type="Rhea" id="RHEA:13065"/>
        <dbReference type="ChEBI" id="CHEBI:15377"/>
        <dbReference type="ChEBI" id="CHEBI:15378"/>
        <dbReference type="ChEBI" id="CHEBI:30616"/>
        <dbReference type="ChEBI" id="CHEBI:43474"/>
        <dbReference type="ChEBI" id="CHEBI:456216"/>
        <dbReference type="EC" id="5.6.2.4"/>
    </reaction>
</comment>
<dbReference type="KEGG" id="jar:G7057_11085"/>
<dbReference type="InterPro" id="IPR014017">
    <property type="entry name" value="DNA_helicase_UvrD-like_C"/>
</dbReference>
<comment type="catalytic activity">
    <reaction evidence="11 13">
        <text>Couples ATP hydrolysis with the unwinding of duplex DNA by translocating in the 3'-5' direction.</text>
        <dbReference type="EC" id="5.6.2.4"/>
    </reaction>
</comment>
<dbReference type="EMBL" id="CP049740">
    <property type="protein sequence ID" value="QII82935.1"/>
    <property type="molecule type" value="Genomic_DNA"/>
</dbReference>
<keyword evidence="9 13" id="KW-0234">DNA repair</keyword>
<dbReference type="AlphaFoldDB" id="A0A6G7KCF2"/>
<keyword evidence="3 13" id="KW-0227">DNA damage</keyword>
<reference evidence="17 18" key="1">
    <citation type="journal article" date="2017" name="Int. J. Syst. Evol. Microbiol.">
        <title>Jeotgalibaca porci sp. nov. and Jeotgalibaca arthritidis sp. nov., isolated from pigs, and emended description of the genus Jeotgalibaca.</title>
        <authorList>
            <person name="Zamora L."/>
            <person name="Perez-Sancho M."/>
            <person name="Dominguez L."/>
            <person name="Fernandez-Garayzabal J.F."/>
            <person name="Vela A.I."/>
        </authorList>
    </citation>
    <scope>NUCLEOTIDE SEQUENCE [LARGE SCALE GENOMIC DNA]</scope>
    <source>
        <strain evidence="17 18">CECT 9157</strain>
    </source>
</reference>
<keyword evidence="10 13" id="KW-0413">Isomerase</keyword>
<dbReference type="InterPro" id="IPR014016">
    <property type="entry name" value="UvrD-like_ATP-bd"/>
</dbReference>
<name>A0A6G7KCF2_9LACT</name>
<dbReference type="Gene3D" id="3.40.50.300">
    <property type="entry name" value="P-loop containing nucleotide triphosphate hydrolases"/>
    <property type="match status" value="4"/>
</dbReference>
<proteinExistence type="inferred from homology"/>
<evidence type="ECO:0000259" key="16">
    <source>
        <dbReference type="PROSITE" id="PS51217"/>
    </source>
</evidence>
<dbReference type="SUPFAM" id="SSF52540">
    <property type="entry name" value="P-loop containing nucleoside triphosphate hydrolases"/>
    <property type="match status" value="1"/>
</dbReference>
<evidence type="ECO:0000256" key="1">
    <source>
        <dbReference type="ARBA" id="ARBA00022722"/>
    </source>
</evidence>
<evidence type="ECO:0000256" key="6">
    <source>
        <dbReference type="ARBA" id="ARBA00022839"/>
    </source>
</evidence>
<dbReference type="GO" id="GO:0005829">
    <property type="term" value="C:cytosol"/>
    <property type="evidence" value="ECO:0007669"/>
    <property type="project" value="TreeGrafter"/>
</dbReference>
<dbReference type="Gene3D" id="3.90.320.10">
    <property type="match status" value="1"/>
</dbReference>
<dbReference type="InterPro" id="IPR038726">
    <property type="entry name" value="PDDEXK_AddAB-type"/>
</dbReference>
<dbReference type="InterPro" id="IPR011604">
    <property type="entry name" value="PDDEXK-like_dom_sf"/>
</dbReference>
<comment type="cofactor">
    <cofactor evidence="13">
        <name>Mg(2+)</name>
        <dbReference type="ChEBI" id="CHEBI:18420"/>
    </cofactor>
</comment>
<evidence type="ECO:0000256" key="2">
    <source>
        <dbReference type="ARBA" id="ARBA00022741"/>
    </source>
</evidence>
<accession>A0A6G7KCF2</accession>
<dbReference type="InterPro" id="IPR014152">
    <property type="entry name" value="AddA"/>
</dbReference>
<evidence type="ECO:0000256" key="4">
    <source>
        <dbReference type="ARBA" id="ARBA00022801"/>
    </source>
</evidence>
<evidence type="ECO:0000256" key="3">
    <source>
        <dbReference type="ARBA" id="ARBA00022763"/>
    </source>
</evidence>
<evidence type="ECO:0000256" key="11">
    <source>
        <dbReference type="ARBA" id="ARBA00034617"/>
    </source>
</evidence>
<dbReference type="GO" id="GO:0003690">
    <property type="term" value="F:double-stranded DNA binding"/>
    <property type="evidence" value="ECO:0007669"/>
    <property type="project" value="UniProtKB-UniRule"/>
</dbReference>
<keyword evidence="4 13" id="KW-0378">Hydrolase</keyword>
<dbReference type="Pfam" id="PF00580">
    <property type="entry name" value="UvrD-helicase"/>
    <property type="match status" value="1"/>
</dbReference>
<keyword evidence="7 13" id="KW-0067">ATP-binding</keyword>
<comment type="subunit">
    <text evidence="13">Heterodimer of AddA and AddB/RexB.</text>
</comment>
<dbReference type="InterPro" id="IPR027417">
    <property type="entry name" value="P-loop_NTPase"/>
</dbReference>
<evidence type="ECO:0000256" key="7">
    <source>
        <dbReference type="ARBA" id="ARBA00022840"/>
    </source>
</evidence>
<evidence type="ECO:0000259" key="15">
    <source>
        <dbReference type="PROSITE" id="PS51198"/>
    </source>
</evidence>
<dbReference type="Pfam" id="PF12705">
    <property type="entry name" value="PDDEXK_1"/>
    <property type="match status" value="1"/>
</dbReference>
<evidence type="ECO:0000256" key="13">
    <source>
        <dbReference type="HAMAP-Rule" id="MF_01451"/>
    </source>
</evidence>
<evidence type="ECO:0000313" key="18">
    <source>
        <dbReference type="Proteomes" id="UP000501451"/>
    </source>
</evidence>
<dbReference type="EC" id="3.1.-.-" evidence="13"/>
<protein>
    <recommendedName>
        <fullName evidence="13">ATP-dependent helicase/nuclease subunit A</fullName>
        <ecNumber evidence="13">3.1.-.-</ecNumber>
        <ecNumber evidence="13">5.6.2.4</ecNumber>
    </recommendedName>
    <alternativeName>
        <fullName evidence="13">ATP-dependent helicase/nuclease AddA</fullName>
    </alternativeName>
    <alternativeName>
        <fullName evidence="13">DNA 3'-5' helicase AddA</fullName>
    </alternativeName>
</protein>
<dbReference type="GO" id="GO:0043138">
    <property type="term" value="F:3'-5' DNA helicase activity"/>
    <property type="evidence" value="ECO:0007669"/>
    <property type="project" value="UniProtKB-UniRule"/>
</dbReference>
<keyword evidence="1 13" id="KW-0540">Nuclease</keyword>
<evidence type="ECO:0000256" key="5">
    <source>
        <dbReference type="ARBA" id="ARBA00022806"/>
    </source>
</evidence>
<evidence type="ECO:0000256" key="10">
    <source>
        <dbReference type="ARBA" id="ARBA00023235"/>
    </source>
</evidence>
<evidence type="ECO:0000313" key="17">
    <source>
        <dbReference type="EMBL" id="QII82935.1"/>
    </source>
</evidence>
<dbReference type="RefSeq" id="WP_166163760.1">
    <property type="nucleotide sequence ID" value="NZ_CP049740.1"/>
</dbReference>
<evidence type="ECO:0000256" key="14">
    <source>
        <dbReference type="PROSITE-ProRule" id="PRU00560"/>
    </source>
</evidence>
<dbReference type="PANTHER" id="PTHR11070:SF48">
    <property type="entry name" value="ATP-DEPENDENT HELICASE_NUCLEASE SUBUNIT A"/>
    <property type="match status" value="1"/>
</dbReference>
<comment type="function">
    <text evidence="13">The heterodimer acts as both an ATP-dependent DNA helicase and an ATP-dependent, dual-direction single-stranded exonuclease. Recognizes the chi site generating a DNA molecule suitable for the initiation of homologous recombination. The AddA nuclease domain is required for chi fragment generation; this subunit has the helicase and 3' -&gt; 5' nuclease activities.</text>
</comment>
<dbReference type="EC" id="5.6.2.4" evidence="13"/>
<dbReference type="PROSITE" id="PS51217">
    <property type="entry name" value="UVRD_HELICASE_CTER"/>
    <property type="match status" value="1"/>
</dbReference>